<accession>A0A7W7N3U9</accession>
<name>A0A7W7N3U9_9CAUL</name>
<comment type="caution">
    <text evidence="1">The sequence shown here is derived from an EMBL/GenBank/DDBJ whole genome shotgun (WGS) entry which is preliminary data.</text>
</comment>
<evidence type="ECO:0000313" key="2">
    <source>
        <dbReference type="Proteomes" id="UP000539957"/>
    </source>
</evidence>
<organism evidence="1 2">
    <name type="scientific">Brevundimonas bullata</name>
    <dbReference type="NCBI Taxonomy" id="13160"/>
    <lineage>
        <taxon>Bacteria</taxon>
        <taxon>Pseudomonadati</taxon>
        <taxon>Pseudomonadota</taxon>
        <taxon>Alphaproteobacteria</taxon>
        <taxon>Caulobacterales</taxon>
        <taxon>Caulobacteraceae</taxon>
        <taxon>Brevundimonas</taxon>
    </lineage>
</organism>
<evidence type="ECO:0000313" key="1">
    <source>
        <dbReference type="EMBL" id="MBB4797731.1"/>
    </source>
</evidence>
<dbReference type="Proteomes" id="UP000539957">
    <property type="component" value="Unassembled WGS sequence"/>
</dbReference>
<sequence length="41" mass="4552">MNFLLFALGVVFALVAAAAIRWSRRHPDGPRKEADESRPDA</sequence>
<keyword evidence="2" id="KW-1185">Reference proteome</keyword>
<dbReference type="RefSeq" id="WP_260398373.1">
    <property type="nucleotide sequence ID" value="NZ_JACHKY010000002.1"/>
</dbReference>
<protein>
    <submittedName>
        <fullName evidence="1">Uncharacterized protein</fullName>
    </submittedName>
</protein>
<proteinExistence type="predicted"/>
<gene>
    <name evidence="1" type="ORF">HNP32_001455</name>
</gene>
<dbReference type="AlphaFoldDB" id="A0A7W7N3U9"/>
<reference evidence="1 2" key="1">
    <citation type="submission" date="2020-08" db="EMBL/GenBank/DDBJ databases">
        <title>Functional genomics of gut bacteria from endangered species of beetles.</title>
        <authorList>
            <person name="Carlos-Shanley C."/>
        </authorList>
    </citation>
    <scope>NUCLEOTIDE SEQUENCE [LARGE SCALE GENOMIC DNA]</scope>
    <source>
        <strain evidence="1 2">S00123</strain>
    </source>
</reference>
<dbReference type="EMBL" id="JACHKY010000002">
    <property type="protein sequence ID" value="MBB4797731.1"/>
    <property type="molecule type" value="Genomic_DNA"/>
</dbReference>